<keyword evidence="2" id="KW-1185">Reference proteome</keyword>
<protein>
    <submittedName>
        <fullName evidence="1">Uncharacterized protein</fullName>
    </submittedName>
</protein>
<dbReference type="Pfam" id="PF19979">
    <property type="entry name" value="DUF6415"/>
    <property type="match status" value="1"/>
</dbReference>
<name>C9ZDD9_STRSW</name>
<dbReference type="Proteomes" id="UP000001444">
    <property type="component" value="Chromosome"/>
</dbReference>
<organism evidence="1 2">
    <name type="scientific">Streptomyces scabiei (strain 87.22)</name>
    <dbReference type="NCBI Taxonomy" id="680198"/>
    <lineage>
        <taxon>Bacteria</taxon>
        <taxon>Bacillati</taxon>
        <taxon>Actinomycetota</taxon>
        <taxon>Actinomycetes</taxon>
        <taxon>Kitasatosporales</taxon>
        <taxon>Streptomycetaceae</taxon>
        <taxon>Streptomyces</taxon>
    </lineage>
</organism>
<dbReference type="STRING" id="680198.SCAB_31971"/>
<gene>
    <name evidence="1" type="ordered locus">SCAB_31971</name>
</gene>
<sequence>MKPLSPNTHRTDGVALMPRTTVSAPTVGGGQVDGVSWPEGSLRGLGCDLRTVLATLALGQSRFAVREIPLHREVTKVVLAETAHVSEDPDEQHGQLLLMRGYLMRQLGGVVPIDANDPPLEVDQLVVRVRALLDEEIPGDAVRAAFLHRRMSEVGRELLAVLPSVDASDDVVDGWGRIVFTGFDSTRIREAIRAAKSWERTGIYPHPHTLAAVTQALSGYVSMLVPYVSIHLESLSAGSRRWSACSEAIERSQEARNVTPGEGLKAAREHAFRLAVHTEVLLRYAEQDCERDGE</sequence>
<dbReference type="AlphaFoldDB" id="C9ZDD9"/>
<dbReference type="eggNOG" id="ENOG5031ZY5">
    <property type="taxonomic scope" value="Bacteria"/>
</dbReference>
<dbReference type="EMBL" id="FN554889">
    <property type="protein sequence ID" value="CBG70297.1"/>
    <property type="molecule type" value="Genomic_DNA"/>
</dbReference>
<dbReference type="InterPro" id="IPR046300">
    <property type="entry name" value="DUF6415"/>
</dbReference>
<accession>C9ZDD9</accession>
<proteinExistence type="predicted"/>
<evidence type="ECO:0000313" key="2">
    <source>
        <dbReference type="Proteomes" id="UP000001444"/>
    </source>
</evidence>
<evidence type="ECO:0000313" key="1">
    <source>
        <dbReference type="EMBL" id="CBG70297.1"/>
    </source>
</evidence>
<reference evidence="1 2" key="1">
    <citation type="journal article" date="2010" name="Mol. Plant Microbe Interact.">
        <title>Streptomyces scabies 87-22 contains a coronafacic acid-like biosynthetic cluster that contributes to plant-microbe interactions.</title>
        <authorList>
            <person name="Bignell D.R."/>
            <person name="Seipke R.F."/>
            <person name="Huguet-Tapia J.C."/>
            <person name="Chambers A.H."/>
            <person name="Parry R.J."/>
            <person name="Loria R."/>
        </authorList>
    </citation>
    <scope>NUCLEOTIDE SEQUENCE [LARGE SCALE GENOMIC DNA]</scope>
    <source>
        <strain evidence="1 2">87.22</strain>
    </source>
</reference>
<dbReference type="KEGG" id="scb:SCAB_31971"/>
<dbReference type="HOGENOM" id="CLU_054198_0_0_11"/>